<proteinExistence type="inferred from homology"/>
<dbReference type="InterPro" id="IPR002645">
    <property type="entry name" value="STAS_dom"/>
</dbReference>
<evidence type="ECO:0000313" key="11">
    <source>
        <dbReference type="EMBL" id="WBW70535.1"/>
    </source>
</evidence>
<feature type="transmembrane region" description="Helical" evidence="9">
    <location>
        <begin position="458"/>
        <end position="478"/>
    </location>
</feature>
<feature type="region of interest" description="Disordered" evidence="8">
    <location>
        <begin position="865"/>
        <end position="888"/>
    </location>
</feature>
<organism evidence="11 12">
    <name type="scientific">Schizosaccharomyces osmophilus</name>
    <dbReference type="NCBI Taxonomy" id="2545709"/>
    <lineage>
        <taxon>Eukaryota</taxon>
        <taxon>Fungi</taxon>
        <taxon>Dikarya</taxon>
        <taxon>Ascomycota</taxon>
        <taxon>Taphrinomycotina</taxon>
        <taxon>Schizosaccharomycetes</taxon>
        <taxon>Schizosaccharomycetales</taxon>
        <taxon>Schizosaccharomycetaceae</taxon>
        <taxon>Schizosaccharomyces</taxon>
    </lineage>
</organism>
<dbReference type="InterPro" id="IPR011547">
    <property type="entry name" value="SLC26A/SulP_dom"/>
</dbReference>
<dbReference type="RefSeq" id="XP_056034778.1">
    <property type="nucleotide sequence ID" value="XM_056180305.1"/>
</dbReference>
<evidence type="ECO:0000256" key="5">
    <source>
        <dbReference type="ARBA" id="ARBA00022989"/>
    </source>
</evidence>
<feature type="region of interest" description="Disordered" evidence="8">
    <location>
        <begin position="629"/>
        <end position="664"/>
    </location>
</feature>
<keyword evidence="3" id="KW-0813">Transport</keyword>
<keyword evidence="5 9" id="KW-1133">Transmembrane helix</keyword>
<dbReference type="GeneID" id="80874994"/>
<name>A0AAF0AU29_9SCHI</name>
<feature type="region of interest" description="Disordered" evidence="8">
    <location>
        <begin position="12"/>
        <end position="59"/>
    </location>
</feature>
<dbReference type="Proteomes" id="UP001212411">
    <property type="component" value="Chromosome 1"/>
</dbReference>
<accession>A0AAF0AU29</accession>
<keyword evidence="6 9" id="KW-0472">Membrane</keyword>
<dbReference type="InterPro" id="IPR036513">
    <property type="entry name" value="STAS_dom_sf"/>
</dbReference>
<dbReference type="GO" id="GO:0008271">
    <property type="term" value="F:secondary active sulfate transmembrane transporter activity"/>
    <property type="evidence" value="ECO:0007669"/>
    <property type="project" value="InterPro"/>
</dbReference>
<comment type="subcellular location">
    <subcellularLocation>
        <location evidence="1">Membrane</location>
        <topology evidence="1">Multi-pass membrane protein</topology>
    </subcellularLocation>
</comment>
<dbReference type="CDD" id="cd07042">
    <property type="entry name" value="STAS_SulP_like_sulfate_transporter"/>
    <property type="match status" value="1"/>
</dbReference>
<gene>
    <name evidence="11" type="primary">sul1</name>
    <name evidence="11" type="ORF">SOMG_01512</name>
</gene>
<evidence type="ECO:0000313" key="12">
    <source>
        <dbReference type="Proteomes" id="UP001212411"/>
    </source>
</evidence>
<feature type="transmembrane region" description="Helical" evidence="9">
    <location>
        <begin position="223"/>
        <end position="244"/>
    </location>
</feature>
<dbReference type="FunFam" id="3.30.750.24:FF:000046">
    <property type="entry name" value="Solute carrier family 26 (Sodium-independent sulfate anion transporter), member 11"/>
    <property type="match status" value="1"/>
</dbReference>
<dbReference type="PANTHER" id="PTHR11814">
    <property type="entry name" value="SULFATE TRANSPORTER"/>
    <property type="match status" value="1"/>
</dbReference>
<evidence type="ECO:0000256" key="2">
    <source>
        <dbReference type="ARBA" id="ARBA00008692"/>
    </source>
</evidence>
<dbReference type="InterPro" id="IPR001902">
    <property type="entry name" value="SLC26A/SulP_fam"/>
</dbReference>
<reference evidence="11 12" key="1">
    <citation type="journal article" date="2023" name="G3 (Bethesda)">
        <title>A high-quality reference genome for the fission yeast Schizosaccharomyces osmophilus.</title>
        <authorList>
            <person name="Jia G.S."/>
            <person name="Zhang W.C."/>
            <person name="Liang Y."/>
            <person name="Liu X.H."/>
            <person name="Rhind N."/>
            <person name="Pidoux A."/>
            <person name="Brysch-Herzberg M."/>
            <person name="Du L.L."/>
        </authorList>
    </citation>
    <scope>NUCLEOTIDE SEQUENCE [LARGE SCALE GENOMIC DNA]</scope>
    <source>
        <strain evidence="11 12">CBS 15793</strain>
    </source>
</reference>
<evidence type="ECO:0000256" key="3">
    <source>
        <dbReference type="ARBA" id="ARBA00022448"/>
    </source>
</evidence>
<dbReference type="SUPFAM" id="SSF52091">
    <property type="entry name" value="SpoIIaa-like"/>
    <property type="match status" value="1"/>
</dbReference>
<evidence type="ECO:0000256" key="9">
    <source>
        <dbReference type="SAM" id="Phobius"/>
    </source>
</evidence>
<evidence type="ECO:0000256" key="1">
    <source>
        <dbReference type="ARBA" id="ARBA00004141"/>
    </source>
</evidence>
<dbReference type="GO" id="GO:1902434">
    <property type="term" value="P:sulfate import across plasma membrane"/>
    <property type="evidence" value="ECO:0007669"/>
    <property type="project" value="UniProtKB-ARBA"/>
</dbReference>
<evidence type="ECO:0000256" key="8">
    <source>
        <dbReference type="SAM" id="MobiDB-lite"/>
    </source>
</evidence>
<sequence length="888" mass="97548">MKLLSRLRQYFTEPVDIPQSNAPDPNTNAQPLHGGIAYPPETARPNEDEPSPSSKKGPTVRVVRHTVLNQPNNSSYSYSSNDRNVELTYGEYEEQLPTVLGWLRSHVTDNLGSRSLNYVKSLFPIIQWLPNYNFHWLIFDLIAGITVGCIVVPQGMSYAKVAGLPAEYGLYSSFVGVAIYCFFATSKDVSIGPVAVMSLVTSEVIKNVSAKDPTYTAPQIGSCLALLAGAITCAIGLLRLGFVIEFIPIPAVAGFTTGSALNIISGQVPSLMGYKKLVSTHGATYRIIIGTLKNLPHTKVDAAFGLVSLFILYVIRYSCQFLTRRYPRGQRVFFLVNVLRSAVIIIIGTAISYGVCKGRRENPPISILLTVPRGFQHVGVPTVTKKLCADMVSELPVSVIVLLLEHISIAKSFGRVNDYKVIPDQELIAMGVTNLIGVFFNAYPATGSFSRSAIKAKSGVRTPLAGIFTAAVVILALYCLTGAFYYIPNAVLSAVIIHSVFDLILPWRQLVLFWRMQPLEAIIFLASVLVSVFSSIENGIYTAVCLSAALLLFRIAKPSGSFLGTLKIANKSLGGDDVGVIRDIYVPLDQQGVNPNLVIRDPPPGVLIFRLQESFTYPNAQHVNSMLTSKAKDATRRGKSTQIKKKQDRAWNDPPPKKQKKGVKIEDRRPLLRAIILDFSAVNHIDTTGVQSLVDTRKELENYSGDEVEFHFTDINSGWIKRTLIAAGFGKPRDATKYTSRSIEVGSAAPLRDIENPMVTDSSQLYMPSTVRMNRPQRQFDEEAAIENTTPANEYDDGEDSDSLSNPDDKKGGGNQLQSAFSHKEYCPVISTKNPFFHVDVTSAIVDISQRNVLDVNYNPHITQTEIETDTDNAESVAVEQNKDKPST</sequence>
<feature type="transmembrane region" description="Helical" evidence="9">
    <location>
        <begin position="136"/>
        <end position="156"/>
    </location>
</feature>
<feature type="transmembrane region" description="Helical" evidence="9">
    <location>
        <begin position="484"/>
        <end position="505"/>
    </location>
</feature>
<dbReference type="AlphaFoldDB" id="A0AAF0AU29"/>
<dbReference type="EMBL" id="CP115611">
    <property type="protein sequence ID" value="WBW70535.1"/>
    <property type="molecule type" value="Genomic_DNA"/>
</dbReference>
<evidence type="ECO:0000256" key="4">
    <source>
        <dbReference type="ARBA" id="ARBA00022692"/>
    </source>
</evidence>
<feature type="compositionally biased region" description="Basic residues" evidence="8">
    <location>
        <begin position="637"/>
        <end position="647"/>
    </location>
</feature>
<protein>
    <submittedName>
        <fullName evidence="11">Sulfate transmembrane transporter Sul1</fullName>
    </submittedName>
</protein>
<feature type="region of interest" description="Disordered" evidence="8">
    <location>
        <begin position="786"/>
        <end position="817"/>
    </location>
</feature>
<feature type="transmembrane region" description="Helical" evidence="9">
    <location>
        <begin position="168"/>
        <end position="185"/>
    </location>
</feature>
<dbReference type="InterPro" id="IPR018045">
    <property type="entry name" value="S04_transporter_CS"/>
</dbReference>
<dbReference type="Pfam" id="PF00916">
    <property type="entry name" value="Sulfate_transp"/>
    <property type="match status" value="1"/>
</dbReference>
<feature type="transmembrane region" description="Helical" evidence="9">
    <location>
        <begin position="427"/>
        <end position="446"/>
    </location>
</feature>
<evidence type="ECO:0000259" key="10">
    <source>
        <dbReference type="PROSITE" id="PS50801"/>
    </source>
</evidence>
<evidence type="ECO:0000256" key="7">
    <source>
        <dbReference type="ARBA" id="ARBA00054315"/>
    </source>
</evidence>
<keyword evidence="4 9" id="KW-0812">Transmembrane</keyword>
<feature type="domain" description="STAS" evidence="10">
    <location>
        <begin position="604"/>
        <end position="729"/>
    </location>
</feature>
<feature type="compositionally biased region" description="Polar residues" evidence="8">
    <location>
        <begin position="18"/>
        <end position="30"/>
    </location>
</feature>
<keyword evidence="12" id="KW-1185">Reference proteome</keyword>
<dbReference type="PROSITE" id="PS50801">
    <property type="entry name" value="STAS"/>
    <property type="match status" value="1"/>
</dbReference>
<dbReference type="NCBIfam" id="TIGR00815">
    <property type="entry name" value="sulP"/>
    <property type="match status" value="1"/>
</dbReference>
<comment type="similarity">
    <text evidence="2">Belongs to the SLC26A/SulP transporter (TC 2.A.53) family.</text>
</comment>
<dbReference type="KEGG" id="som:SOMG_01512"/>
<dbReference type="GO" id="GO:0016020">
    <property type="term" value="C:membrane"/>
    <property type="evidence" value="ECO:0007669"/>
    <property type="project" value="UniProtKB-SubCell"/>
</dbReference>
<feature type="transmembrane region" description="Helical" evidence="9">
    <location>
        <begin position="302"/>
        <end position="319"/>
    </location>
</feature>
<feature type="transmembrane region" description="Helical" evidence="9">
    <location>
        <begin position="512"/>
        <end position="533"/>
    </location>
</feature>
<feature type="transmembrane region" description="Helical" evidence="9">
    <location>
        <begin position="331"/>
        <end position="355"/>
    </location>
</feature>
<dbReference type="Pfam" id="PF01740">
    <property type="entry name" value="STAS"/>
    <property type="match status" value="1"/>
</dbReference>
<dbReference type="Gene3D" id="3.30.750.24">
    <property type="entry name" value="STAS domain"/>
    <property type="match status" value="1"/>
</dbReference>
<comment type="function">
    <text evidence="7">High affinity uptake of sulfate into the cell.</text>
</comment>
<dbReference type="PROSITE" id="PS01130">
    <property type="entry name" value="SLC26A"/>
    <property type="match status" value="1"/>
</dbReference>
<evidence type="ECO:0000256" key="6">
    <source>
        <dbReference type="ARBA" id="ARBA00023136"/>
    </source>
</evidence>